<dbReference type="AlphaFoldDB" id="A0A067NBG5"/>
<dbReference type="STRING" id="1137138.A0A067NBG5"/>
<dbReference type="OrthoDB" id="2799149at2759"/>
<evidence type="ECO:0000256" key="1">
    <source>
        <dbReference type="SAM" id="MobiDB-lite"/>
    </source>
</evidence>
<evidence type="ECO:0000313" key="3">
    <source>
        <dbReference type="Proteomes" id="UP000027073"/>
    </source>
</evidence>
<dbReference type="InterPro" id="IPR021109">
    <property type="entry name" value="Peptidase_aspartic_dom_sf"/>
</dbReference>
<dbReference type="HOGENOM" id="CLU_1042510_0_0_1"/>
<dbReference type="VEuPathDB" id="FungiDB:PLEOSDRAFT_1107213"/>
<accession>A0A067NBG5</accession>
<evidence type="ECO:0000313" key="2">
    <source>
        <dbReference type="EMBL" id="KDQ24290.1"/>
    </source>
</evidence>
<feature type="region of interest" description="Disordered" evidence="1">
    <location>
        <begin position="24"/>
        <end position="78"/>
    </location>
</feature>
<organism evidence="2 3">
    <name type="scientific">Pleurotus ostreatus (strain PC15)</name>
    <name type="common">Oyster mushroom</name>
    <dbReference type="NCBI Taxonomy" id="1137138"/>
    <lineage>
        <taxon>Eukaryota</taxon>
        <taxon>Fungi</taxon>
        <taxon>Dikarya</taxon>
        <taxon>Basidiomycota</taxon>
        <taxon>Agaricomycotina</taxon>
        <taxon>Agaricomycetes</taxon>
        <taxon>Agaricomycetidae</taxon>
        <taxon>Agaricales</taxon>
        <taxon>Pleurotineae</taxon>
        <taxon>Pleurotaceae</taxon>
        <taxon>Pleurotus</taxon>
    </lineage>
</organism>
<dbReference type="CDD" id="cd00303">
    <property type="entry name" value="retropepsin_like"/>
    <property type="match status" value="1"/>
</dbReference>
<dbReference type="Proteomes" id="UP000027073">
    <property type="component" value="Unassembled WGS sequence"/>
</dbReference>
<proteinExistence type="predicted"/>
<dbReference type="Gene3D" id="2.40.70.10">
    <property type="entry name" value="Acid Proteases"/>
    <property type="match status" value="1"/>
</dbReference>
<feature type="compositionally biased region" description="Polar residues" evidence="1">
    <location>
        <begin position="50"/>
        <end position="61"/>
    </location>
</feature>
<dbReference type="EMBL" id="KL198011">
    <property type="protein sequence ID" value="KDQ24290.1"/>
    <property type="molecule type" value="Genomic_DNA"/>
</dbReference>
<dbReference type="SUPFAM" id="SSF50630">
    <property type="entry name" value="Acid proteases"/>
    <property type="match status" value="1"/>
</dbReference>
<feature type="compositionally biased region" description="Acidic residues" evidence="1">
    <location>
        <begin position="62"/>
        <end position="75"/>
    </location>
</feature>
<reference evidence="3" key="1">
    <citation type="journal article" date="2014" name="Proc. Natl. Acad. Sci. U.S.A.">
        <title>Extensive sampling of basidiomycete genomes demonstrates inadequacy of the white-rot/brown-rot paradigm for wood decay fungi.</title>
        <authorList>
            <person name="Riley R."/>
            <person name="Salamov A.A."/>
            <person name="Brown D.W."/>
            <person name="Nagy L.G."/>
            <person name="Floudas D."/>
            <person name="Held B.W."/>
            <person name="Levasseur A."/>
            <person name="Lombard V."/>
            <person name="Morin E."/>
            <person name="Otillar R."/>
            <person name="Lindquist E.A."/>
            <person name="Sun H."/>
            <person name="LaButti K.M."/>
            <person name="Schmutz J."/>
            <person name="Jabbour D."/>
            <person name="Luo H."/>
            <person name="Baker S.E."/>
            <person name="Pisabarro A.G."/>
            <person name="Walton J.D."/>
            <person name="Blanchette R.A."/>
            <person name="Henrissat B."/>
            <person name="Martin F."/>
            <person name="Cullen D."/>
            <person name="Hibbett D.S."/>
            <person name="Grigoriev I.V."/>
        </authorList>
    </citation>
    <scope>NUCLEOTIDE SEQUENCE [LARGE SCALE GENOMIC DNA]</scope>
    <source>
        <strain evidence="3">PC15</strain>
    </source>
</reference>
<sequence>MFAAHDLNDIEDARSAIMMAHDQRSNMDQEGMNNAEVEDARPYEYERSRYSSPTSNANESQEGYEDQPGEGDDDDRMAAMNDVGGEHMFTMRNVEQEVREPRQTTKGRIASWSQDCRYVARPQRTSNEKAVLAMLVNIGGEQAFTLFDSGCTTDSLSPEYANIAKIPYGHLKEPVPLQLGTVGSSSKINFGAEATMTLGPIISKTYFDIANLDRYDAIIGTPTMRKYGIILDFADKCIRIGNRAFDALKEGEETHIMARRHSIQRRK</sequence>
<feature type="compositionally biased region" description="Basic and acidic residues" evidence="1">
    <location>
        <begin position="38"/>
        <end position="49"/>
    </location>
</feature>
<gene>
    <name evidence="2" type="ORF">PLEOSDRAFT_1107213</name>
</gene>
<protein>
    <submittedName>
        <fullName evidence="2">Uncharacterized protein</fullName>
    </submittedName>
</protein>
<dbReference type="InParanoid" id="A0A067NBG5"/>
<name>A0A067NBG5_PLEO1</name>